<evidence type="ECO:0000313" key="3">
    <source>
        <dbReference type="Proteomes" id="UP001337723"/>
    </source>
</evidence>
<dbReference type="PANTHER" id="PTHR28152">
    <property type="entry name" value="HYDROXYACYL-THIOESTER DEHYDRATASE TYPE 2, MITOCHONDRIAL"/>
    <property type="match status" value="1"/>
</dbReference>
<dbReference type="EMBL" id="AP027266">
    <property type="protein sequence ID" value="BDW85535.1"/>
    <property type="molecule type" value="Genomic_DNA"/>
</dbReference>
<proteinExistence type="predicted"/>
<gene>
    <name evidence="2" type="primary">meh</name>
    <name evidence="2" type="ORF">MACH21_17120</name>
</gene>
<dbReference type="SUPFAM" id="SSF54637">
    <property type="entry name" value="Thioesterase/thiol ester dehydrase-isomerase"/>
    <property type="match status" value="1"/>
</dbReference>
<dbReference type="GO" id="GO:0019171">
    <property type="term" value="F:(3R)-hydroxyacyl-[acyl-carrier-protein] dehydratase activity"/>
    <property type="evidence" value="ECO:0007669"/>
    <property type="project" value="TreeGrafter"/>
</dbReference>
<dbReference type="Proteomes" id="UP001337723">
    <property type="component" value="Chromosome"/>
</dbReference>
<dbReference type="Gene3D" id="3.10.129.10">
    <property type="entry name" value="Hotdog Thioesterase"/>
    <property type="match status" value="2"/>
</dbReference>
<reference evidence="2 3" key="1">
    <citation type="submission" date="2023-01" db="EMBL/GenBank/DDBJ databases">
        <title>Complete genome sequence of Roseicyclus marinus strain Dej080120_10.</title>
        <authorList>
            <person name="Ueki S."/>
            <person name="Maruyama F."/>
        </authorList>
    </citation>
    <scope>NUCLEOTIDE SEQUENCE [LARGE SCALE GENOMIC DNA]</scope>
    <source>
        <strain evidence="2 3">Dej080120_10</strain>
    </source>
</reference>
<dbReference type="InterPro" id="IPR029069">
    <property type="entry name" value="HotDog_dom_sf"/>
</dbReference>
<dbReference type="PANTHER" id="PTHR28152:SF1">
    <property type="entry name" value="HYDROXYACYL-THIOESTER DEHYDRATASE TYPE 2, MITOCHONDRIAL"/>
    <property type="match status" value="1"/>
</dbReference>
<dbReference type="RefSeq" id="WP_338271352.1">
    <property type="nucleotide sequence ID" value="NZ_AP027266.1"/>
</dbReference>
<dbReference type="KEGG" id="rmai:MACH21_17120"/>
<organism evidence="2 3">
    <name type="scientific">Roseicyclus marinus</name>
    <dbReference type="NCBI Taxonomy" id="2161673"/>
    <lineage>
        <taxon>Bacteria</taxon>
        <taxon>Pseudomonadati</taxon>
        <taxon>Pseudomonadota</taxon>
        <taxon>Alphaproteobacteria</taxon>
        <taxon>Rhodobacterales</taxon>
        <taxon>Roseobacteraceae</taxon>
        <taxon>Roseicyclus</taxon>
    </lineage>
</organism>
<dbReference type="InterPro" id="IPR052741">
    <property type="entry name" value="Mitochondrial_HTD2"/>
</dbReference>
<evidence type="ECO:0000259" key="1">
    <source>
        <dbReference type="Pfam" id="PF13452"/>
    </source>
</evidence>
<feature type="domain" description="FAS1-like dehydratase" evidence="1">
    <location>
        <begin position="88"/>
        <end position="150"/>
    </location>
</feature>
<sequence>MSRVESFAMATLRDAEDWIGRTEERWGCLTPELAGMMSAAVSHPLSLPRDTRRGGLLPRLWHWAAFPEFVPLAQLGQDGHPELGDFLPPLAFRRRMWAAGALTFHGSLRIGERLRRKSTIRSVTPKSGATGDMVFVTVDHQVEGETGSFVEERQDIVYLHIPEVFTPPKRLPELENPDFDETVAITEARLFRFSAATFNAHRIHYDLPYAQQVEKYPALVTHGPMQAIMLMETAKRHTGVPPRRFSFRGVHPMFHNHDLRLQGKLAPNGKTMELGTATPEGYLGMTAQAEWD</sequence>
<keyword evidence="3" id="KW-1185">Reference proteome</keyword>
<accession>A0AA48H676</accession>
<evidence type="ECO:0000313" key="2">
    <source>
        <dbReference type="EMBL" id="BDW85535.1"/>
    </source>
</evidence>
<protein>
    <submittedName>
        <fullName evidence="2">Mesaconyl-C(4)-CoA hydratase</fullName>
    </submittedName>
</protein>
<dbReference type="AlphaFoldDB" id="A0AA48H676"/>
<dbReference type="InterPro" id="IPR039569">
    <property type="entry name" value="FAS1-like_DH_region"/>
</dbReference>
<name>A0AA48H676_9RHOB</name>
<dbReference type="Pfam" id="PF13452">
    <property type="entry name" value="FAS1_DH_region"/>
    <property type="match status" value="1"/>
</dbReference>